<feature type="transmembrane region" description="Helical" evidence="4">
    <location>
        <begin position="516"/>
        <end position="540"/>
    </location>
</feature>
<keyword evidence="1" id="KW-0880">Kelch repeat</keyword>
<feature type="signal peptide" evidence="5">
    <location>
        <begin position="1"/>
        <end position="23"/>
    </location>
</feature>
<dbReference type="InterPro" id="IPR011043">
    <property type="entry name" value="Gal_Oxase/kelch_b-propeller"/>
</dbReference>
<evidence type="ECO:0008006" key="8">
    <source>
        <dbReference type="Google" id="ProtNLM"/>
    </source>
</evidence>
<feature type="region of interest" description="Disordered" evidence="3">
    <location>
        <begin position="570"/>
        <end position="591"/>
    </location>
</feature>
<keyword evidence="2" id="KW-0677">Repeat</keyword>
<protein>
    <recommendedName>
        <fullName evidence="8">Galactose oxidase/kelch, beta-propeller</fullName>
    </recommendedName>
</protein>
<organism evidence="6 7">
    <name type="scientific">Penicillium cosmopolitanum</name>
    <dbReference type="NCBI Taxonomy" id="1131564"/>
    <lineage>
        <taxon>Eukaryota</taxon>
        <taxon>Fungi</taxon>
        <taxon>Dikarya</taxon>
        <taxon>Ascomycota</taxon>
        <taxon>Pezizomycotina</taxon>
        <taxon>Eurotiomycetes</taxon>
        <taxon>Eurotiomycetidae</taxon>
        <taxon>Eurotiales</taxon>
        <taxon>Aspergillaceae</taxon>
        <taxon>Penicillium</taxon>
    </lineage>
</organism>
<dbReference type="EMBL" id="JAPZBU010000004">
    <property type="protein sequence ID" value="KAJ5409127.1"/>
    <property type="molecule type" value="Genomic_DNA"/>
</dbReference>
<dbReference type="PANTHER" id="PTHR46228:SF2">
    <property type="entry name" value="KELCH REPEAT PROTEIN (AFU_ORTHOLOGUE AFUA_4G14350)"/>
    <property type="match status" value="1"/>
</dbReference>
<proteinExistence type="predicted"/>
<keyword evidence="4" id="KW-0812">Transmembrane</keyword>
<keyword evidence="4" id="KW-0472">Membrane</keyword>
<evidence type="ECO:0000256" key="3">
    <source>
        <dbReference type="SAM" id="MobiDB-lite"/>
    </source>
</evidence>
<accession>A0A9W9W9W3</accession>
<name>A0A9W9W9W3_9EURO</name>
<feature type="chain" id="PRO_5040897758" description="Galactose oxidase/kelch, beta-propeller" evidence="5">
    <location>
        <begin position="24"/>
        <end position="740"/>
    </location>
</feature>
<evidence type="ECO:0000256" key="5">
    <source>
        <dbReference type="SAM" id="SignalP"/>
    </source>
</evidence>
<dbReference type="GeneID" id="81366627"/>
<evidence type="ECO:0000313" key="6">
    <source>
        <dbReference type="EMBL" id="KAJ5409127.1"/>
    </source>
</evidence>
<comment type="caution">
    <text evidence="6">The sequence shown here is derived from an EMBL/GenBank/DDBJ whole genome shotgun (WGS) entry which is preliminary data.</text>
</comment>
<keyword evidence="7" id="KW-1185">Reference proteome</keyword>
<evidence type="ECO:0000256" key="2">
    <source>
        <dbReference type="ARBA" id="ARBA00022737"/>
    </source>
</evidence>
<feature type="region of interest" description="Disordered" evidence="3">
    <location>
        <begin position="629"/>
        <end position="684"/>
    </location>
</feature>
<dbReference type="Gene3D" id="2.120.10.80">
    <property type="entry name" value="Kelch-type beta propeller"/>
    <property type="match status" value="1"/>
</dbReference>
<reference evidence="6" key="1">
    <citation type="submission" date="2022-12" db="EMBL/GenBank/DDBJ databases">
        <authorList>
            <person name="Petersen C."/>
        </authorList>
    </citation>
    <scope>NUCLEOTIDE SEQUENCE</scope>
    <source>
        <strain evidence="6">IBT 29677</strain>
    </source>
</reference>
<feature type="compositionally biased region" description="Polar residues" evidence="3">
    <location>
        <begin position="631"/>
        <end position="640"/>
    </location>
</feature>
<dbReference type="AlphaFoldDB" id="A0A9W9W9W3"/>
<dbReference type="SUPFAM" id="SSF50965">
    <property type="entry name" value="Galactose oxidase, central domain"/>
    <property type="match status" value="1"/>
</dbReference>
<dbReference type="OrthoDB" id="540004at2759"/>
<keyword evidence="5" id="KW-0732">Signal</keyword>
<gene>
    <name evidence="6" type="ORF">N7509_003010</name>
</gene>
<keyword evidence="4" id="KW-1133">Transmembrane helix</keyword>
<dbReference type="RefSeq" id="XP_056493442.1">
    <property type="nucleotide sequence ID" value="XM_056627647.1"/>
</dbReference>
<feature type="non-terminal residue" evidence="6">
    <location>
        <position position="740"/>
    </location>
</feature>
<evidence type="ECO:0000256" key="1">
    <source>
        <dbReference type="ARBA" id="ARBA00022441"/>
    </source>
</evidence>
<sequence length="740" mass="80136">SQNEASPWRGLLVLVLAVDNAMSMCSTRQTQVFGVRSSVRPLYSGQEIPRLTAIANVLHDTVYLDGGSLWLQQGYDDGCANQINDGNFNGYIYYLNLSTPFNISSDFMTVLSNKTIVEGAASNIAPNYIDGVMFSNDDEFYLYGGMAKATNVTDTPAGNVVLGYEAYQYNSDAQMWAPKWYSDNLPSDVTRYITNGAGTSAPSENMGFYFSGMRAPDWGAFTFDDMKSNSTADTLITVNMSEMGKGKWANSSLPDSVSGRSKAELVWLPVSKSGALVVIGGVVEPVDFWRTTGLSDSQISRSKEISPTFMETVSVYDVESKTWYLQNTTGEIPPQLTQFCSALASSSDGSSHNIYIYGGYDGLEYNSNPSDDVYILSIPSFKWIKAYNGSSTHSRSGHRCVKVYPDQMLVLGGQHVASSNCLEDGVLVNFNLNRLEFQDSYDPTKWDDYQVPQLVTSEIGGDSSGGATTTSPSSWSNSTLGDIFQTKYSKPIATYWPFGISDTLGSRKASGGLPSWAPPVIGVLCGLFGIALLIAALLICRRRRRRSQRPLIVSKTPKEMENTEDRKLMYAGGPTSPGPSPASNSTGVETGANVSTMQDSIDTSVSPRTVESGGDAVYEMHDSSPAELPTHFNTISSAPATTPPLGPPHGCDSPVSPQSPTEFDPGQSYKHVHHRSPSSLSNVPSLSIDDVVTGRTSYFHESFDHHSSQRARHGSEISDASISSDERGRFGGNETIQAAD</sequence>
<reference evidence="6" key="2">
    <citation type="journal article" date="2023" name="IMA Fungus">
        <title>Comparative genomic study of the Penicillium genus elucidates a diverse pangenome and 15 lateral gene transfer events.</title>
        <authorList>
            <person name="Petersen C."/>
            <person name="Sorensen T."/>
            <person name="Nielsen M.R."/>
            <person name="Sondergaard T.E."/>
            <person name="Sorensen J.L."/>
            <person name="Fitzpatrick D.A."/>
            <person name="Frisvad J.C."/>
            <person name="Nielsen K.L."/>
        </authorList>
    </citation>
    <scope>NUCLEOTIDE SEQUENCE</scope>
    <source>
        <strain evidence="6">IBT 29677</strain>
    </source>
</reference>
<evidence type="ECO:0000313" key="7">
    <source>
        <dbReference type="Proteomes" id="UP001147747"/>
    </source>
</evidence>
<dbReference type="Proteomes" id="UP001147747">
    <property type="component" value="Unassembled WGS sequence"/>
</dbReference>
<dbReference type="PANTHER" id="PTHR46228">
    <property type="entry name" value="KELCH DOMAIN-CONTAINING PROTEIN"/>
    <property type="match status" value="1"/>
</dbReference>
<feature type="region of interest" description="Disordered" evidence="3">
    <location>
        <begin position="703"/>
        <end position="740"/>
    </location>
</feature>
<dbReference type="InterPro" id="IPR015915">
    <property type="entry name" value="Kelch-typ_b-propeller"/>
</dbReference>
<evidence type="ECO:0000256" key="4">
    <source>
        <dbReference type="SAM" id="Phobius"/>
    </source>
</evidence>